<dbReference type="RefSeq" id="WP_305107183.1">
    <property type="nucleotide sequence ID" value="NZ_JAUTWS010000045.1"/>
</dbReference>
<name>A0ABT9E8M7_9PROT</name>
<evidence type="ECO:0000313" key="3">
    <source>
        <dbReference type="Proteomes" id="UP001243009"/>
    </source>
</evidence>
<dbReference type="InterPro" id="IPR016181">
    <property type="entry name" value="Acyl_CoA_acyltransferase"/>
</dbReference>
<protein>
    <submittedName>
        <fullName evidence="2">GNAT family N-acetyltransferase</fullName>
        <ecNumber evidence="2">2.3.1.-</ecNumber>
    </submittedName>
</protein>
<dbReference type="GO" id="GO:0016746">
    <property type="term" value="F:acyltransferase activity"/>
    <property type="evidence" value="ECO:0007669"/>
    <property type="project" value="UniProtKB-KW"/>
</dbReference>
<reference evidence="2 3" key="1">
    <citation type="submission" date="2023-08" db="EMBL/GenBank/DDBJ databases">
        <title>The draft genome sequence of Paracraurococcus sp. LOR1-02.</title>
        <authorList>
            <person name="Kingkaew E."/>
            <person name="Tanasupawat S."/>
        </authorList>
    </citation>
    <scope>NUCLEOTIDE SEQUENCE [LARGE SCALE GENOMIC DNA]</scope>
    <source>
        <strain evidence="2 3">LOR1-02</strain>
    </source>
</reference>
<evidence type="ECO:0000259" key="1">
    <source>
        <dbReference type="Pfam" id="PF13480"/>
    </source>
</evidence>
<dbReference type="Pfam" id="PF13480">
    <property type="entry name" value="Acetyltransf_6"/>
    <property type="match status" value="1"/>
</dbReference>
<dbReference type="Proteomes" id="UP001243009">
    <property type="component" value="Unassembled WGS sequence"/>
</dbReference>
<gene>
    <name evidence="2" type="ORF">Q7A36_28560</name>
</gene>
<dbReference type="EC" id="2.3.1.-" evidence="2"/>
<dbReference type="EMBL" id="JAUTWS010000045">
    <property type="protein sequence ID" value="MDO9712328.1"/>
    <property type="molecule type" value="Genomic_DNA"/>
</dbReference>
<dbReference type="Gene3D" id="3.40.630.30">
    <property type="match status" value="1"/>
</dbReference>
<dbReference type="InterPro" id="IPR038740">
    <property type="entry name" value="BioF2-like_GNAT_dom"/>
</dbReference>
<sequence length="346" mass="38361">MRPDAGALAVEEVTDRPGLEAQRPAWEELWRTVPDATPFQSPAWLIPWWRHVGEGSLLTLAVRHHGALVGLFPFYRYTRPETGERLLFPLGIATTDYLDALVRPGHAPQVLDIAARHLALRAGCDAWEWPQLRQGSPLLALPAPAGWAEEVGHADPCPCLALPETVDGLAQRVSAKTLRDLRTVRRRAEQAGALHWETEADGIEEPFDALLRLHAARWRMRGEDGVLAAPGVQAMHREALPALHRAGLLRFHALRLDGEIVAALYGLADPPSRRARRLYFYLSGFDPALERLSPGMLLVGRAVEAAIAEGLAVADFLRGQERYKYFWGAQDQPSFHRRLVPPCAAS</sequence>
<evidence type="ECO:0000313" key="2">
    <source>
        <dbReference type="EMBL" id="MDO9712328.1"/>
    </source>
</evidence>
<feature type="domain" description="BioF2-like acetyltransferase" evidence="1">
    <location>
        <begin position="176"/>
        <end position="324"/>
    </location>
</feature>
<keyword evidence="3" id="KW-1185">Reference proteome</keyword>
<comment type="caution">
    <text evidence="2">The sequence shown here is derived from an EMBL/GenBank/DDBJ whole genome shotgun (WGS) entry which is preliminary data.</text>
</comment>
<dbReference type="SUPFAM" id="SSF55729">
    <property type="entry name" value="Acyl-CoA N-acyltransferases (Nat)"/>
    <property type="match status" value="1"/>
</dbReference>
<proteinExistence type="predicted"/>
<keyword evidence="2" id="KW-0012">Acyltransferase</keyword>
<keyword evidence="2" id="KW-0808">Transferase</keyword>
<accession>A0ABT9E8M7</accession>
<organism evidence="2 3">
    <name type="scientific">Paracraurococcus lichenis</name>
    <dbReference type="NCBI Taxonomy" id="3064888"/>
    <lineage>
        <taxon>Bacteria</taxon>
        <taxon>Pseudomonadati</taxon>
        <taxon>Pseudomonadota</taxon>
        <taxon>Alphaproteobacteria</taxon>
        <taxon>Acetobacterales</taxon>
        <taxon>Roseomonadaceae</taxon>
        <taxon>Paracraurococcus</taxon>
    </lineage>
</organism>